<gene>
    <name evidence="1" type="ORF">O1611_g1517</name>
</gene>
<keyword evidence="2" id="KW-1185">Reference proteome</keyword>
<dbReference type="Proteomes" id="UP001153332">
    <property type="component" value="Unassembled WGS sequence"/>
</dbReference>
<name>A0ACC2JXF6_9PEZI</name>
<protein>
    <submittedName>
        <fullName evidence="1">Uncharacterized protein</fullName>
    </submittedName>
</protein>
<dbReference type="EMBL" id="JAPUUL010000180">
    <property type="protein sequence ID" value="KAJ8132106.1"/>
    <property type="molecule type" value="Genomic_DNA"/>
</dbReference>
<evidence type="ECO:0000313" key="1">
    <source>
        <dbReference type="EMBL" id="KAJ8132106.1"/>
    </source>
</evidence>
<organism evidence="1 2">
    <name type="scientific">Lasiodiplodia mahajangana</name>
    <dbReference type="NCBI Taxonomy" id="1108764"/>
    <lineage>
        <taxon>Eukaryota</taxon>
        <taxon>Fungi</taxon>
        <taxon>Dikarya</taxon>
        <taxon>Ascomycota</taxon>
        <taxon>Pezizomycotina</taxon>
        <taxon>Dothideomycetes</taxon>
        <taxon>Dothideomycetes incertae sedis</taxon>
        <taxon>Botryosphaeriales</taxon>
        <taxon>Botryosphaeriaceae</taxon>
        <taxon>Lasiodiplodia</taxon>
    </lineage>
</organism>
<evidence type="ECO:0000313" key="2">
    <source>
        <dbReference type="Proteomes" id="UP001153332"/>
    </source>
</evidence>
<sequence length="571" mass="61938">MLAQSQEIKMEGSVKGDCDMQPQLSDGPPSKDESNSTESSELVTDNLQWKPGSQVIVILTTLSCISFIIAVDAMILVPALPTLARELGATSVATFWAGSSFLLAHSVFLPFIGALSDIFGRRELLLASISLFTAGTIICVPANDITQLLAGRTVQGVGAGGMQVLSFIIISDIIPLRQRPKYGSCILLAWGIGAAVGPLLGGAIIENTTWRWIFYINFPFCALGLIVVPFTVLLKPEDQRTVRQNFLRVDWVGGGLFVAGASTFLIGLTWAGVQYPWSSYQAWVPILLGGLAVVASIIYEKYAAPVPFLRLAVFSDISAALIFFSTLIHGFLLFSHLYYLTFYYQSVREAHAVLAGVFVMAVNLTLFPSGILTGVLITRFGTFLWAIRVGLAIATLGNGLLLLLNRTRPIVATVFILLVHAFGQGFLLTALNIAAQAMGRTTDVAYAVTMFMFMRTFGMCLGVAIGGTVFGNVLLRALLKRNVPHAKEISQNSEAYVETLKAMSPGPAKYAILDSYVEGFHGLFYLLISLSVLLLVLSLFIKQKTLDKELDSAHKLMKKGDERGQQAEETV</sequence>
<accession>A0ACC2JXF6</accession>
<comment type="caution">
    <text evidence="1">The sequence shown here is derived from an EMBL/GenBank/DDBJ whole genome shotgun (WGS) entry which is preliminary data.</text>
</comment>
<proteinExistence type="predicted"/>
<reference evidence="1" key="1">
    <citation type="submission" date="2022-12" db="EMBL/GenBank/DDBJ databases">
        <title>Genome Sequence of Lasiodiplodia mahajangana.</title>
        <authorList>
            <person name="Buettner E."/>
        </authorList>
    </citation>
    <scope>NUCLEOTIDE SEQUENCE</scope>
    <source>
        <strain evidence="1">VT137</strain>
    </source>
</reference>